<keyword evidence="1" id="KW-0732">Signal</keyword>
<dbReference type="Proteomes" id="UP001159042">
    <property type="component" value="Unassembled WGS sequence"/>
</dbReference>
<gene>
    <name evidence="2" type="ORF">NQ315_015004</name>
</gene>
<reference evidence="2 3" key="1">
    <citation type="journal article" date="2023" name="Insect Mol. Biol.">
        <title>Genome sequencing provides insights into the evolution of gene families encoding plant cell wall-degrading enzymes in longhorned beetles.</title>
        <authorList>
            <person name="Shin N.R."/>
            <person name="Okamura Y."/>
            <person name="Kirsch R."/>
            <person name="Pauchet Y."/>
        </authorList>
    </citation>
    <scope>NUCLEOTIDE SEQUENCE [LARGE SCALE GENOMIC DNA]</scope>
    <source>
        <strain evidence="2">EAD_L_NR</strain>
    </source>
</reference>
<protein>
    <submittedName>
        <fullName evidence="2">Uncharacterized protein</fullName>
    </submittedName>
</protein>
<dbReference type="Gene3D" id="2.70.220.10">
    <property type="entry name" value="Ganglioside GM2 activator"/>
    <property type="match status" value="1"/>
</dbReference>
<dbReference type="EMBL" id="JANEYG010000023">
    <property type="protein sequence ID" value="KAJ8918684.1"/>
    <property type="molecule type" value="Genomic_DNA"/>
</dbReference>
<proteinExistence type="predicted"/>
<dbReference type="AlphaFoldDB" id="A0AAV8VWS1"/>
<dbReference type="InterPro" id="IPR036846">
    <property type="entry name" value="GM2-AP_sf"/>
</dbReference>
<keyword evidence="3" id="KW-1185">Reference proteome</keyword>
<comment type="caution">
    <text evidence="2">The sequence shown here is derived from an EMBL/GenBank/DDBJ whole genome shotgun (WGS) entry which is preliminary data.</text>
</comment>
<sequence>MDLFRPKTVRIYQFKGTCPEYEDVPIRYSDIQLVTANRTMHISMKITLLADVDSDMKLWLFLKRCTSRDSLDTCETYNTIKINHFCRILNAKNKPWTMVVDQITPPVKCPLKKGDYEVKNSTFDGSAFDRFPVVNWYWMITVHLRDETTNEVLLCAFLEGQVAPI</sequence>
<organism evidence="2 3">
    <name type="scientific">Exocentrus adspersus</name>
    <dbReference type="NCBI Taxonomy" id="1586481"/>
    <lineage>
        <taxon>Eukaryota</taxon>
        <taxon>Metazoa</taxon>
        <taxon>Ecdysozoa</taxon>
        <taxon>Arthropoda</taxon>
        <taxon>Hexapoda</taxon>
        <taxon>Insecta</taxon>
        <taxon>Pterygota</taxon>
        <taxon>Neoptera</taxon>
        <taxon>Endopterygota</taxon>
        <taxon>Coleoptera</taxon>
        <taxon>Polyphaga</taxon>
        <taxon>Cucujiformia</taxon>
        <taxon>Chrysomeloidea</taxon>
        <taxon>Cerambycidae</taxon>
        <taxon>Lamiinae</taxon>
        <taxon>Acanthocinini</taxon>
        <taxon>Exocentrus</taxon>
    </lineage>
</organism>
<accession>A0AAV8VWS1</accession>
<evidence type="ECO:0000313" key="3">
    <source>
        <dbReference type="Proteomes" id="UP001159042"/>
    </source>
</evidence>
<dbReference type="SUPFAM" id="SSF63707">
    <property type="entry name" value="Ganglioside M2 (gm2) activator"/>
    <property type="match status" value="1"/>
</dbReference>
<evidence type="ECO:0000256" key="1">
    <source>
        <dbReference type="ARBA" id="ARBA00022729"/>
    </source>
</evidence>
<evidence type="ECO:0000313" key="2">
    <source>
        <dbReference type="EMBL" id="KAJ8918684.1"/>
    </source>
</evidence>
<name>A0AAV8VWS1_9CUCU</name>